<evidence type="ECO:0000256" key="2">
    <source>
        <dbReference type="ARBA" id="ARBA00022741"/>
    </source>
</evidence>
<dbReference type="PANTHER" id="PTHR47186">
    <property type="entry name" value="LEUCINE-RICH REPEAT-CONTAINING PROTEIN 57"/>
    <property type="match status" value="1"/>
</dbReference>
<dbReference type="Pfam" id="PF23247">
    <property type="entry name" value="LRR_RPS2"/>
    <property type="match status" value="1"/>
</dbReference>
<feature type="domain" description="Disease resistance protein At4g27190-like leucine-rich repeats" evidence="6">
    <location>
        <begin position="374"/>
        <end position="490"/>
    </location>
</feature>
<evidence type="ECO:0000313" key="8">
    <source>
        <dbReference type="EMBL" id="KAK6933746.1"/>
    </source>
</evidence>
<organism evidence="8 9">
    <name type="scientific">Dillenia turbinata</name>
    <dbReference type="NCBI Taxonomy" id="194707"/>
    <lineage>
        <taxon>Eukaryota</taxon>
        <taxon>Viridiplantae</taxon>
        <taxon>Streptophyta</taxon>
        <taxon>Embryophyta</taxon>
        <taxon>Tracheophyta</taxon>
        <taxon>Spermatophyta</taxon>
        <taxon>Magnoliopsida</taxon>
        <taxon>eudicotyledons</taxon>
        <taxon>Gunneridae</taxon>
        <taxon>Pentapetalae</taxon>
        <taxon>Dilleniales</taxon>
        <taxon>Dilleniaceae</taxon>
        <taxon>Dillenia</taxon>
    </lineage>
</organism>
<evidence type="ECO:0000256" key="3">
    <source>
        <dbReference type="ARBA" id="ARBA00022821"/>
    </source>
</evidence>
<evidence type="ECO:0000259" key="7">
    <source>
        <dbReference type="Pfam" id="PF25019"/>
    </source>
</evidence>
<feature type="domain" description="R13L1/DRL21-like LRR repeat region" evidence="7">
    <location>
        <begin position="226"/>
        <end position="362"/>
    </location>
</feature>
<dbReference type="Gene3D" id="1.20.5.4130">
    <property type="match status" value="1"/>
</dbReference>
<dbReference type="AlphaFoldDB" id="A0AAN8VQ65"/>
<sequence>MNHQRTILSQTNLSSLLSCAFCSLSLLSESEPVLAMGEPLLAACLQSLLDKLAPGPLMNFAIQQGFDSELRKWRSMLRKIKPVLGDAEEKQMTDMEVKRWLDDLLILAYDADDALDDLDCEALQQQNNSSSDPATSSCQLLDMLPLIKKITARFQDIEEQKSDLGLEAKHGVRSSIINKRLETTSLLDTSEIVGREQDVEAILKLMRLSETIKAEAHARGRKKVYTLPGHLEVSIVGKVEDVEDAFVINLMNKGNIEKLKVQWRTIFEWGKIWGYGYGNGYGYTEYAEDAESQLLILNLLEPPKMLRNLVIEGYCGVTLPNWIGDSSYSNLVELSLINCERCKLLPSLGQLPLLQKLTIERMFKIETMETELYGEASPHGQPFPSLTQLHIKDCKNLRTLPHGIMSSNSNLQVLVIRDCESLESFPSGVLPSTLKKLSIRYCGKLESIGESIESFPETPNLTHLEIRFCKKLKCLPSNPPKLTSLENLCVMMESSVEKKLDEKVEALNTLHFLPSPEGLKILMLLVSVSNSHRNAALHRQILSITYTISTNC</sequence>
<evidence type="ECO:0000259" key="6">
    <source>
        <dbReference type="Pfam" id="PF23247"/>
    </source>
</evidence>
<evidence type="ECO:0000256" key="1">
    <source>
        <dbReference type="ARBA" id="ARBA00022737"/>
    </source>
</evidence>
<keyword evidence="3" id="KW-0611">Plant defense</keyword>
<dbReference type="GO" id="GO:0006952">
    <property type="term" value="P:defense response"/>
    <property type="evidence" value="ECO:0007669"/>
    <property type="project" value="UniProtKB-KW"/>
</dbReference>
<evidence type="ECO:0000256" key="4">
    <source>
        <dbReference type="SAM" id="SignalP"/>
    </source>
</evidence>
<feature type="chain" id="PRO_5042892376" evidence="4">
    <location>
        <begin position="36"/>
        <end position="552"/>
    </location>
</feature>
<evidence type="ECO:0000313" key="9">
    <source>
        <dbReference type="Proteomes" id="UP001370490"/>
    </source>
</evidence>
<dbReference type="InterPro" id="IPR057135">
    <property type="entry name" value="At4g27190-like_LRR"/>
</dbReference>
<dbReference type="PANTHER" id="PTHR47186:SF28">
    <property type="entry name" value="TIR-NBS-LRR TYPE DISEASE RESISTANCE-LIKE PROTEIN"/>
    <property type="match status" value="1"/>
</dbReference>
<dbReference type="PROSITE" id="PS51257">
    <property type="entry name" value="PROKAR_LIPOPROTEIN"/>
    <property type="match status" value="1"/>
</dbReference>
<accession>A0AAN8VQ65</accession>
<dbReference type="Gene3D" id="3.80.10.10">
    <property type="entry name" value="Ribonuclease Inhibitor"/>
    <property type="match status" value="2"/>
</dbReference>
<evidence type="ECO:0000259" key="5">
    <source>
        <dbReference type="Pfam" id="PF18052"/>
    </source>
</evidence>
<dbReference type="GO" id="GO:0000166">
    <property type="term" value="F:nucleotide binding"/>
    <property type="evidence" value="ECO:0007669"/>
    <property type="project" value="UniProtKB-KW"/>
</dbReference>
<dbReference type="Pfam" id="PF18052">
    <property type="entry name" value="Rx_N"/>
    <property type="match status" value="1"/>
</dbReference>
<keyword evidence="4" id="KW-0732">Signal</keyword>
<dbReference type="InterPro" id="IPR032675">
    <property type="entry name" value="LRR_dom_sf"/>
</dbReference>
<name>A0AAN8VQ65_9MAGN</name>
<feature type="domain" description="Disease resistance N-terminal" evidence="5">
    <location>
        <begin position="45"/>
        <end position="130"/>
    </location>
</feature>
<dbReference type="Proteomes" id="UP001370490">
    <property type="component" value="Unassembled WGS sequence"/>
</dbReference>
<comment type="caution">
    <text evidence="8">The sequence shown here is derived from an EMBL/GenBank/DDBJ whole genome shotgun (WGS) entry which is preliminary data.</text>
</comment>
<keyword evidence="2" id="KW-0547">Nucleotide-binding</keyword>
<dbReference type="EMBL" id="JBAMMX010000009">
    <property type="protein sequence ID" value="KAK6933746.1"/>
    <property type="molecule type" value="Genomic_DNA"/>
</dbReference>
<keyword evidence="1" id="KW-0677">Repeat</keyword>
<gene>
    <name evidence="8" type="ORF">RJ641_036640</name>
</gene>
<reference evidence="8 9" key="1">
    <citation type="submission" date="2023-12" db="EMBL/GenBank/DDBJ databases">
        <title>A high-quality genome assembly for Dillenia turbinata (Dilleniales).</title>
        <authorList>
            <person name="Chanderbali A."/>
        </authorList>
    </citation>
    <scope>NUCLEOTIDE SEQUENCE [LARGE SCALE GENOMIC DNA]</scope>
    <source>
        <strain evidence="8">LSX21</strain>
        <tissue evidence="8">Leaf</tissue>
    </source>
</reference>
<dbReference type="InterPro" id="IPR041118">
    <property type="entry name" value="Rx_N"/>
</dbReference>
<keyword evidence="9" id="KW-1185">Reference proteome</keyword>
<feature type="signal peptide" evidence="4">
    <location>
        <begin position="1"/>
        <end position="35"/>
    </location>
</feature>
<protein>
    <submittedName>
        <fullName evidence="8">Rx, N-terminal</fullName>
    </submittedName>
</protein>
<dbReference type="Pfam" id="PF25019">
    <property type="entry name" value="LRR_R13L1-DRL21"/>
    <property type="match status" value="1"/>
</dbReference>
<dbReference type="SUPFAM" id="SSF52047">
    <property type="entry name" value="RNI-like"/>
    <property type="match status" value="1"/>
</dbReference>
<proteinExistence type="predicted"/>
<dbReference type="InterPro" id="IPR056789">
    <property type="entry name" value="LRR_R13L1-DRL21"/>
</dbReference>